<dbReference type="GO" id="GO:0003677">
    <property type="term" value="F:DNA binding"/>
    <property type="evidence" value="ECO:0007669"/>
    <property type="project" value="UniProtKB-UniRule"/>
</dbReference>
<organism evidence="6 7">
    <name type="scientific">Peptostreptococcus russellii</name>
    <dbReference type="NCBI Taxonomy" id="215200"/>
    <lineage>
        <taxon>Bacteria</taxon>
        <taxon>Bacillati</taxon>
        <taxon>Bacillota</taxon>
        <taxon>Clostridia</taxon>
        <taxon>Peptostreptococcales</taxon>
        <taxon>Peptostreptococcaceae</taxon>
        <taxon>Peptostreptococcus</taxon>
    </lineage>
</organism>
<dbReference type="Pfam" id="PF14527">
    <property type="entry name" value="LAGLIDADG_WhiA"/>
    <property type="match status" value="1"/>
</dbReference>
<dbReference type="OrthoDB" id="401278at2"/>
<evidence type="ECO:0000256" key="1">
    <source>
        <dbReference type="ARBA" id="ARBA00022618"/>
    </source>
</evidence>
<name>A0A1H8GN57_9FIRM</name>
<dbReference type="RefSeq" id="WP_091974743.1">
    <property type="nucleotide sequence ID" value="NZ_FODF01000004.1"/>
</dbReference>
<dbReference type="GO" id="GO:0004519">
    <property type="term" value="F:endonuclease activity"/>
    <property type="evidence" value="ECO:0007669"/>
    <property type="project" value="InterPro"/>
</dbReference>
<dbReference type="InterPro" id="IPR039518">
    <property type="entry name" value="WhiA_LAGLIDADG_dom"/>
</dbReference>
<dbReference type="Proteomes" id="UP000199512">
    <property type="component" value="Unassembled WGS sequence"/>
</dbReference>
<evidence type="ECO:0000256" key="2">
    <source>
        <dbReference type="ARBA" id="ARBA00023125"/>
    </source>
</evidence>
<dbReference type="Pfam" id="PF02650">
    <property type="entry name" value="HTH_WhiA"/>
    <property type="match status" value="1"/>
</dbReference>
<reference evidence="6 7" key="1">
    <citation type="submission" date="2016-10" db="EMBL/GenBank/DDBJ databases">
        <authorList>
            <person name="de Groot N.N."/>
        </authorList>
    </citation>
    <scope>NUCLEOTIDE SEQUENCE [LARGE SCALE GENOMIC DNA]</scope>
    <source>
        <strain evidence="6 7">Calf135</strain>
    </source>
</reference>
<keyword evidence="7" id="KW-1185">Reference proteome</keyword>
<evidence type="ECO:0000256" key="4">
    <source>
        <dbReference type="HAMAP-Rule" id="MF_01420"/>
    </source>
</evidence>
<dbReference type="NCBIfam" id="TIGR00647">
    <property type="entry name" value="DNA_bind_WhiA"/>
    <property type="match status" value="1"/>
</dbReference>
<protein>
    <recommendedName>
        <fullName evidence="4">Probable cell division protein WhiA</fullName>
    </recommendedName>
</protein>
<dbReference type="PROSITE" id="PS50819">
    <property type="entry name" value="INTEIN_ENDONUCLEASE"/>
    <property type="match status" value="1"/>
</dbReference>
<dbReference type="GO" id="GO:0051301">
    <property type="term" value="P:cell division"/>
    <property type="evidence" value="ECO:0007669"/>
    <property type="project" value="UniProtKB-UniRule"/>
</dbReference>
<accession>A0A1H8GN57</accession>
<dbReference type="GO" id="GO:0043937">
    <property type="term" value="P:regulation of sporulation"/>
    <property type="evidence" value="ECO:0007669"/>
    <property type="project" value="InterPro"/>
</dbReference>
<dbReference type="InterPro" id="IPR027434">
    <property type="entry name" value="Homing_endonucl"/>
</dbReference>
<proteinExistence type="inferred from homology"/>
<evidence type="ECO:0000313" key="7">
    <source>
        <dbReference type="Proteomes" id="UP000199512"/>
    </source>
</evidence>
<dbReference type="Gene3D" id="3.10.28.10">
    <property type="entry name" value="Homing endonucleases"/>
    <property type="match status" value="1"/>
</dbReference>
<dbReference type="Pfam" id="PF10298">
    <property type="entry name" value="WhiA_N"/>
    <property type="match status" value="1"/>
</dbReference>
<dbReference type="EMBL" id="FODF01000004">
    <property type="protein sequence ID" value="SEN45423.1"/>
    <property type="molecule type" value="Genomic_DNA"/>
</dbReference>
<keyword evidence="3 4" id="KW-0131">Cell cycle</keyword>
<evidence type="ECO:0000259" key="5">
    <source>
        <dbReference type="PROSITE" id="PS50819"/>
    </source>
</evidence>
<dbReference type="PANTHER" id="PTHR37307">
    <property type="entry name" value="CELL DIVISION PROTEIN WHIA-RELATED"/>
    <property type="match status" value="1"/>
</dbReference>
<keyword evidence="2 4" id="KW-0238">DNA-binding</keyword>
<feature type="domain" description="DOD-type homing endonuclease" evidence="5">
    <location>
        <begin position="103"/>
        <end position="175"/>
    </location>
</feature>
<dbReference type="HAMAP" id="MF_01420">
    <property type="entry name" value="HTH_type_WhiA"/>
    <property type="match status" value="1"/>
</dbReference>
<dbReference type="InterPro" id="IPR003802">
    <property type="entry name" value="Sporulation_regulator_WhiA"/>
</dbReference>
<dbReference type="InterPro" id="IPR023054">
    <property type="entry name" value="Sporulation_regulator_WhiA_C"/>
</dbReference>
<dbReference type="InterPro" id="IPR018478">
    <property type="entry name" value="Sporu_reg_WhiA_N_dom"/>
</dbReference>
<gene>
    <name evidence="4" type="primary">whiA</name>
    <name evidence="6" type="ORF">SAMN05216454_10445</name>
</gene>
<evidence type="ECO:0000256" key="3">
    <source>
        <dbReference type="ARBA" id="ARBA00023306"/>
    </source>
</evidence>
<keyword evidence="1 4" id="KW-0132">Cell division</keyword>
<dbReference type="STRING" id="215200.SAMN05216454_10445"/>
<dbReference type="AlphaFoldDB" id="A0A1H8GN57"/>
<comment type="function">
    <text evidence="4">Involved in cell division and chromosome segregation.</text>
</comment>
<dbReference type="InterPro" id="IPR004042">
    <property type="entry name" value="Intein_endonuc_central"/>
</dbReference>
<sequence>MSFSANTKSELSRIENNSKRLDIAELSAIVRLSGTIQLSGNMQISLKITTELNVIARRVFKILKNNFDINTSITVNKNQMLKKNNSYVLTVTPEMGASKLLVGLGILENENTIFTRNDIPPEIVNEPDEANAYIRGAFLGSGSINDPEKNYHMEFVTNNEDYAYELSDLINSMGFNSKIVARKNNFVVYLKESEQISDLLAIMGANSAMFALQNAKIMKDMRNKVNRIVNCETANLSKTVDAAVRQVESILIIQKTIGISKLPKNLQEVALLRLEYEDISLKELGELLHPPLGKSGVNHRFKKIEEIADRYRDQVAPEDLFK</sequence>
<dbReference type="SUPFAM" id="SSF55608">
    <property type="entry name" value="Homing endonucleases"/>
    <property type="match status" value="1"/>
</dbReference>
<dbReference type="PANTHER" id="PTHR37307:SF1">
    <property type="entry name" value="CELL DIVISION PROTEIN WHIA-RELATED"/>
    <property type="match status" value="1"/>
</dbReference>
<evidence type="ECO:0000313" key="6">
    <source>
        <dbReference type="EMBL" id="SEN45423.1"/>
    </source>
</evidence>
<comment type="similarity">
    <text evidence="4">Belongs to the WhiA family.</text>
</comment>